<evidence type="ECO:0000313" key="3">
    <source>
        <dbReference type="EMBL" id="OUZ40668.1"/>
    </source>
</evidence>
<proteinExistence type="predicted"/>
<reference evidence="3 4" key="1">
    <citation type="journal article" date="2017" name="Int. J. Syst. Evol. Microbiol.">
        <title>Solibacillus kalamii sp. nov., isolated from a high-efficiency particulate arrestance filter system used in the International Space Station.</title>
        <authorList>
            <person name="Checinska Sielaff A."/>
            <person name="Kumar R.M."/>
            <person name="Pal D."/>
            <person name="Mayilraj S."/>
            <person name="Venkateswaran K."/>
        </authorList>
    </citation>
    <scope>NUCLEOTIDE SEQUENCE [LARGE SCALE GENOMIC DNA]</scope>
    <source>
        <strain evidence="3 4">ISSFR-015</strain>
    </source>
</reference>
<dbReference type="EMBL" id="NHNT01000001">
    <property type="protein sequence ID" value="OUZ40668.1"/>
    <property type="molecule type" value="Genomic_DNA"/>
</dbReference>
<gene>
    <name evidence="3" type="ORF">CBM15_02010</name>
</gene>
<comment type="caution">
    <text evidence="3">The sequence shown here is derived from an EMBL/GenBank/DDBJ whole genome shotgun (WGS) entry which is preliminary data.</text>
</comment>
<keyword evidence="2" id="KW-0472">Membrane</keyword>
<evidence type="ECO:0000313" key="4">
    <source>
        <dbReference type="Proteomes" id="UP000196594"/>
    </source>
</evidence>
<organism evidence="3 4">
    <name type="scientific">Solibacillus kalamii</name>
    <dbReference type="NCBI Taxonomy" id="1748298"/>
    <lineage>
        <taxon>Bacteria</taxon>
        <taxon>Bacillati</taxon>
        <taxon>Bacillota</taxon>
        <taxon>Bacilli</taxon>
        <taxon>Bacillales</taxon>
        <taxon>Caryophanaceae</taxon>
        <taxon>Solibacillus</taxon>
    </lineage>
</organism>
<feature type="transmembrane region" description="Helical" evidence="2">
    <location>
        <begin position="20"/>
        <end position="43"/>
    </location>
</feature>
<keyword evidence="4" id="KW-1185">Reference proteome</keyword>
<keyword evidence="3" id="KW-0648">Protein biosynthesis</keyword>
<name>A0ABX3ZLQ1_9BACL</name>
<evidence type="ECO:0000256" key="1">
    <source>
        <dbReference type="SAM" id="MobiDB-lite"/>
    </source>
</evidence>
<keyword evidence="2" id="KW-1133">Transmembrane helix</keyword>
<dbReference type="RefSeq" id="WP_087615533.1">
    <property type="nucleotide sequence ID" value="NZ_JAFBEY010000002.1"/>
</dbReference>
<keyword evidence="3" id="KW-0396">Initiation factor</keyword>
<sequence length="85" mass="9179">MNANKKEQSPDSQDIQIARLAFIGASIATLGDGIAAIAAGLALEALENSSNQGTQRSDSSPQSKDMQKQLDYLINELKQIKKMMK</sequence>
<protein>
    <submittedName>
        <fullName evidence="3">Translation initiation factor 2</fullName>
    </submittedName>
</protein>
<keyword evidence="2" id="KW-0812">Transmembrane</keyword>
<dbReference type="GO" id="GO:0003743">
    <property type="term" value="F:translation initiation factor activity"/>
    <property type="evidence" value="ECO:0007669"/>
    <property type="project" value="UniProtKB-KW"/>
</dbReference>
<evidence type="ECO:0000256" key="2">
    <source>
        <dbReference type="SAM" id="Phobius"/>
    </source>
</evidence>
<dbReference type="Proteomes" id="UP000196594">
    <property type="component" value="Unassembled WGS sequence"/>
</dbReference>
<feature type="region of interest" description="Disordered" evidence="1">
    <location>
        <begin position="48"/>
        <end position="68"/>
    </location>
</feature>
<accession>A0ABX3ZLQ1</accession>
<feature type="compositionally biased region" description="Polar residues" evidence="1">
    <location>
        <begin position="48"/>
        <end position="64"/>
    </location>
</feature>